<organism evidence="1 2">
    <name type="scientific">Basidiobolus meristosporus CBS 931.73</name>
    <dbReference type="NCBI Taxonomy" id="1314790"/>
    <lineage>
        <taxon>Eukaryota</taxon>
        <taxon>Fungi</taxon>
        <taxon>Fungi incertae sedis</taxon>
        <taxon>Zoopagomycota</taxon>
        <taxon>Entomophthoromycotina</taxon>
        <taxon>Basidiobolomycetes</taxon>
        <taxon>Basidiobolales</taxon>
        <taxon>Basidiobolaceae</taxon>
        <taxon>Basidiobolus</taxon>
    </lineage>
</organism>
<dbReference type="GO" id="GO:0000307">
    <property type="term" value="C:cyclin-dependent protein kinase holoenzyme complex"/>
    <property type="evidence" value="ECO:0007669"/>
    <property type="project" value="TreeGrafter"/>
</dbReference>
<dbReference type="STRING" id="1314790.A0A1Y1Y5L9"/>
<dbReference type="GO" id="GO:0019901">
    <property type="term" value="F:protein kinase binding"/>
    <property type="evidence" value="ECO:0007669"/>
    <property type="project" value="InterPro"/>
</dbReference>
<dbReference type="CDD" id="cd20557">
    <property type="entry name" value="CYCLIN_ScPCL1-like"/>
    <property type="match status" value="1"/>
</dbReference>
<evidence type="ECO:0000313" key="1">
    <source>
        <dbReference type="EMBL" id="ORX93185.1"/>
    </source>
</evidence>
<dbReference type="PANTHER" id="PTHR15615">
    <property type="match status" value="1"/>
</dbReference>
<protein>
    <recommendedName>
        <fullName evidence="3">Cyclin N-terminal domain-containing protein</fullName>
    </recommendedName>
</protein>
<dbReference type="InterPro" id="IPR013922">
    <property type="entry name" value="Cyclin_PHO80-like"/>
</dbReference>
<dbReference type="OrthoDB" id="244495at2759"/>
<accession>A0A1Y1Y5L9</accession>
<dbReference type="Proteomes" id="UP000193498">
    <property type="component" value="Unassembled WGS sequence"/>
</dbReference>
<keyword evidence="2" id="KW-1185">Reference proteome</keyword>
<dbReference type="PANTHER" id="PTHR15615:SF27">
    <property type="entry name" value="PHO85 CYCLIN CLG1"/>
    <property type="match status" value="1"/>
</dbReference>
<dbReference type="GO" id="GO:0005634">
    <property type="term" value="C:nucleus"/>
    <property type="evidence" value="ECO:0007669"/>
    <property type="project" value="TreeGrafter"/>
</dbReference>
<evidence type="ECO:0008006" key="3">
    <source>
        <dbReference type="Google" id="ProtNLM"/>
    </source>
</evidence>
<dbReference type="GO" id="GO:0016538">
    <property type="term" value="F:cyclin-dependent protein serine/threonine kinase regulator activity"/>
    <property type="evidence" value="ECO:0007669"/>
    <property type="project" value="TreeGrafter"/>
</dbReference>
<proteinExistence type="predicted"/>
<comment type="caution">
    <text evidence="1">The sequence shown here is derived from an EMBL/GenBank/DDBJ whole genome shotgun (WGS) entry which is preliminary data.</text>
</comment>
<gene>
    <name evidence="1" type="ORF">K493DRAFT_302817</name>
</gene>
<dbReference type="EMBL" id="MCFE01000244">
    <property type="protein sequence ID" value="ORX93185.1"/>
    <property type="molecule type" value="Genomic_DNA"/>
</dbReference>
<evidence type="ECO:0000313" key="2">
    <source>
        <dbReference type="Proteomes" id="UP000193498"/>
    </source>
</evidence>
<dbReference type="AlphaFoldDB" id="A0A1Y1Y5L9"/>
<dbReference type="InParanoid" id="A0A1Y1Y5L9"/>
<dbReference type="SUPFAM" id="SSF47954">
    <property type="entry name" value="Cyclin-like"/>
    <property type="match status" value="1"/>
</dbReference>
<dbReference type="InterPro" id="IPR036915">
    <property type="entry name" value="Cyclin-like_sf"/>
</dbReference>
<dbReference type="Pfam" id="PF08613">
    <property type="entry name" value="Cyclin"/>
    <property type="match status" value="1"/>
</dbReference>
<dbReference type="Gene3D" id="1.10.472.10">
    <property type="entry name" value="Cyclin-like"/>
    <property type="match status" value="1"/>
</dbReference>
<sequence>MTPIELFSNSQGDFVPKIANFAMDMVAHMWQRSFACSQPDFRLRASIERILHTSGVSPSVLLLALKYIQRVTKNPQIRISGYERQLFVVAVILAHKVLEDDTYTNSSWSHISGISVSELTSFEQSFLFAIGFDLFVSEIEFTQWLLYAKQYLRYSKSGPAALKMEPPTEELASVRKQVGAPKSWWRYPSILGVKESRTPSSVV</sequence>
<reference evidence="1 2" key="1">
    <citation type="submission" date="2016-07" db="EMBL/GenBank/DDBJ databases">
        <title>Pervasive Adenine N6-methylation of Active Genes in Fungi.</title>
        <authorList>
            <consortium name="DOE Joint Genome Institute"/>
            <person name="Mondo S.J."/>
            <person name="Dannebaum R.O."/>
            <person name="Kuo R.C."/>
            <person name="Labutti K."/>
            <person name="Haridas S."/>
            <person name="Kuo A."/>
            <person name="Salamov A."/>
            <person name="Ahrendt S.R."/>
            <person name="Lipzen A."/>
            <person name="Sullivan W."/>
            <person name="Andreopoulos W.B."/>
            <person name="Clum A."/>
            <person name="Lindquist E."/>
            <person name="Daum C."/>
            <person name="Ramamoorthy G.K."/>
            <person name="Gryganskyi A."/>
            <person name="Culley D."/>
            <person name="Magnuson J.K."/>
            <person name="James T.Y."/>
            <person name="O'Malley M.A."/>
            <person name="Stajich J.E."/>
            <person name="Spatafora J.W."/>
            <person name="Visel A."/>
            <person name="Grigoriev I.V."/>
        </authorList>
    </citation>
    <scope>NUCLEOTIDE SEQUENCE [LARGE SCALE GENOMIC DNA]</scope>
    <source>
        <strain evidence="1 2">CBS 931.73</strain>
    </source>
</reference>
<name>A0A1Y1Y5L9_9FUNG</name>